<proteinExistence type="predicted"/>
<dbReference type="CDD" id="cd00093">
    <property type="entry name" value="HTH_XRE"/>
    <property type="match status" value="1"/>
</dbReference>
<sequence length="145" mass="15500">MSITTNIATCLLQTYVCVVDITGALWQGDSMENAAVYGLLGRAVAARRDEINLTQQTLADKIGLSRASVANIESGRQKVLLHQVYALVRALGLKSITDLVPSAPLPETASKSEPQIALSRSDLSDDEMASVAQFLQAVLPESQSK</sequence>
<feature type="region of interest" description="Disordered" evidence="1">
    <location>
        <begin position="104"/>
        <end position="124"/>
    </location>
</feature>
<organism evidence="3 4">
    <name type="scientific">Novosphingobium cyanobacteriorum</name>
    <dbReference type="NCBI Taxonomy" id="3024215"/>
    <lineage>
        <taxon>Bacteria</taxon>
        <taxon>Pseudomonadati</taxon>
        <taxon>Pseudomonadota</taxon>
        <taxon>Alphaproteobacteria</taxon>
        <taxon>Sphingomonadales</taxon>
        <taxon>Sphingomonadaceae</taxon>
        <taxon>Novosphingobium</taxon>
    </lineage>
</organism>
<dbReference type="SUPFAM" id="SSF47413">
    <property type="entry name" value="lambda repressor-like DNA-binding domains"/>
    <property type="match status" value="1"/>
</dbReference>
<comment type="caution">
    <text evidence="3">The sequence shown here is derived from an EMBL/GenBank/DDBJ whole genome shotgun (WGS) entry which is preliminary data.</text>
</comment>
<dbReference type="InterPro" id="IPR001387">
    <property type="entry name" value="Cro/C1-type_HTH"/>
</dbReference>
<dbReference type="RefSeq" id="WP_277280484.1">
    <property type="nucleotide sequence ID" value="NZ_JAROCY010000029.1"/>
</dbReference>
<dbReference type="Pfam" id="PF01381">
    <property type="entry name" value="HTH_3"/>
    <property type="match status" value="1"/>
</dbReference>
<evidence type="ECO:0000256" key="1">
    <source>
        <dbReference type="SAM" id="MobiDB-lite"/>
    </source>
</evidence>
<gene>
    <name evidence="3" type="ORF">POM99_20135</name>
</gene>
<evidence type="ECO:0000313" key="4">
    <source>
        <dbReference type="Proteomes" id="UP001222770"/>
    </source>
</evidence>
<dbReference type="Proteomes" id="UP001222770">
    <property type="component" value="Unassembled WGS sequence"/>
</dbReference>
<dbReference type="InterPro" id="IPR010982">
    <property type="entry name" value="Lambda_DNA-bd_dom_sf"/>
</dbReference>
<keyword evidence="4" id="KW-1185">Reference proteome</keyword>
<dbReference type="EMBL" id="JAROCY010000029">
    <property type="protein sequence ID" value="MDF8335523.1"/>
    <property type="molecule type" value="Genomic_DNA"/>
</dbReference>
<evidence type="ECO:0000313" key="3">
    <source>
        <dbReference type="EMBL" id="MDF8335523.1"/>
    </source>
</evidence>
<reference evidence="3 4" key="1">
    <citation type="submission" date="2023-03" db="EMBL/GenBank/DDBJ databases">
        <title>Novosphingobium cyanobacteriorum sp. nov., isolated from a eutrophic reservoir during the Microcystis bloom period.</title>
        <authorList>
            <person name="Kang M."/>
            <person name="Le V."/>
            <person name="Ko S.-R."/>
            <person name="Lee S.-A."/>
            <person name="Ahn C.-Y."/>
        </authorList>
    </citation>
    <scope>NUCLEOTIDE SEQUENCE [LARGE SCALE GENOMIC DNA]</scope>
    <source>
        <strain evidence="3 4">HBC54</strain>
    </source>
</reference>
<feature type="domain" description="HTH cro/C1-type" evidence="2">
    <location>
        <begin position="44"/>
        <end position="99"/>
    </location>
</feature>
<dbReference type="SMART" id="SM00530">
    <property type="entry name" value="HTH_XRE"/>
    <property type="match status" value="1"/>
</dbReference>
<dbReference type="Gene3D" id="1.10.260.40">
    <property type="entry name" value="lambda repressor-like DNA-binding domains"/>
    <property type="match status" value="1"/>
</dbReference>
<dbReference type="PROSITE" id="PS50943">
    <property type="entry name" value="HTH_CROC1"/>
    <property type="match status" value="1"/>
</dbReference>
<accession>A0ABT6CQI0</accession>
<protein>
    <submittedName>
        <fullName evidence="3">Helix-turn-helix domain-containing protein</fullName>
    </submittedName>
</protein>
<evidence type="ECO:0000259" key="2">
    <source>
        <dbReference type="PROSITE" id="PS50943"/>
    </source>
</evidence>
<name>A0ABT6CQI0_9SPHN</name>